<dbReference type="Pfam" id="PF11007">
    <property type="entry name" value="CotJA"/>
    <property type="match status" value="1"/>
</dbReference>
<dbReference type="Proteomes" id="UP001595752">
    <property type="component" value="Unassembled WGS sequence"/>
</dbReference>
<proteinExistence type="predicted"/>
<evidence type="ECO:0000313" key="1">
    <source>
        <dbReference type="EMBL" id="MFC3885243.1"/>
    </source>
</evidence>
<reference evidence="2" key="1">
    <citation type="journal article" date="2019" name="Int. J. Syst. Evol. Microbiol.">
        <title>The Global Catalogue of Microorganisms (GCM) 10K type strain sequencing project: providing services to taxonomists for standard genome sequencing and annotation.</title>
        <authorList>
            <consortium name="The Broad Institute Genomics Platform"/>
            <consortium name="The Broad Institute Genome Sequencing Center for Infectious Disease"/>
            <person name="Wu L."/>
            <person name="Ma J."/>
        </authorList>
    </citation>
    <scope>NUCLEOTIDE SEQUENCE [LARGE SCALE GENOMIC DNA]</scope>
    <source>
        <strain evidence="2">CCUG 61889</strain>
    </source>
</reference>
<keyword evidence="2" id="KW-1185">Reference proteome</keyword>
<evidence type="ECO:0000313" key="2">
    <source>
        <dbReference type="Proteomes" id="UP001595752"/>
    </source>
</evidence>
<accession>A0ABV8B4K6</accession>
<gene>
    <name evidence="1" type="ORF">ACFOU2_17895</name>
</gene>
<name>A0ABV8B4K6_9BACI</name>
<comment type="caution">
    <text evidence="1">The sequence shown here is derived from an EMBL/GenBank/DDBJ whole genome shotgun (WGS) entry which is preliminary data.</text>
</comment>
<dbReference type="EMBL" id="JBHRZT010000068">
    <property type="protein sequence ID" value="MFC3885243.1"/>
    <property type="molecule type" value="Genomic_DNA"/>
</dbReference>
<dbReference type="RefSeq" id="WP_377917503.1">
    <property type="nucleotide sequence ID" value="NZ_JBHRZT010000068.1"/>
</dbReference>
<sequence length="70" mass="8317">MKAYRPFHSQYDPCNPIGEKYYSTPPNLYIGFQPPNFQQYPAKEALMKGTLWPAFWDYYENPYESKGKGR</sequence>
<organism evidence="1 2">
    <name type="scientific">Bacillus songklensis</name>
    <dbReference type="NCBI Taxonomy" id="1069116"/>
    <lineage>
        <taxon>Bacteria</taxon>
        <taxon>Bacillati</taxon>
        <taxon>Bacillota</taxon>
        <taxon>Bacilli</taxon>
        <taxon>Bacillales</taxon>
        <taxon>Bacillaceae</taxon>
        <taxon>Bacillus</taxon>
    </lineage>
</organism>
<dbReference type="InterPro" id="IPR020256">
    <property type="entry name" value="Spore_coat_CotJA"/>
</dbReference>
<protein>
    <submittedName>
        <fullName evidence="1">Spore coat associated protein CotJA</fullName>
    </submittedName>
</protein>